<dbReference type="STRING" id="349064.SAMN05660429_01599"/>
<organism evidence="2 3">
    <name type="scientific">Thalassotalea agarivorans</name>
    <name type="common">Thalassomonas agarivorans</name>
    <dbReference type="NCBI Taxonomy" id="349064"/>
    <lineage>
        <taxon>Bacteria</taxon>
        <taxon>Pseudomonadati</taxon>
        <taxon>Pseudomonadota</taxon>
        <taxon>Gammaproteobacteria</taxon>
        <taxon>Alteromonadales</taxon>
        <taxon>Colwelliaceae</taxon>
        <taxon>Thalassotalea</taxon>
    </lineage>
</organism>
<dbReference type="SUPFAM" id="SSF51197">
    <property type="entry name" value="Clavaminate synthase-like"/>
    <property type="match status" value="1"/>
</dbReference>
<dbReference type="InterPro" id="IPR027443">
    <property type="entry name" value="IPNS-like_sf"/>
</dbReference>
<dbReference type="RefSeq" id="WP_093329076.1">
    <property type="nucleotide sequence ID" value="NZ_AP027363.1"/>
</dbReference>
<dbReference type="InterPro" id="IPR007803">
    <property type="entry name" value="Asp/Arg/Pro-Hydrxlase"/>
</dbReference>
<dbReference type="AlphaFoldDB" id="A0A1I0DPW8"/>
<proteinExistence type="predicted"/>
<dbReference type="Proteomes" id="UP000199308">
    <property type="component" value="Unassembled WGS sequence"/>
</dbReference>
<dbReference type="EMBL" id="FOHK01000006">
    <property type="protein sequence ID" value="SET34211.1"/>
    <property type="molecule type" value="Genomic_DNA"/>
</dbReference>
<gene>
    <name evidence="2" type="ORF">SAMN05660429_01599</name>
</gene>
<name>A0A1I0DPW8_THASX</name>
<reference evidence="2 3" key="1">
    <citation type="submission" date="2016-10" db="EMBL/GenBank/DDBJ databases">
        <authorList>
            <person name="de Groot N.N."/>
        </authorList>
    </citation>
    <scope>NUCLEOTIDE SEQUENCE [LARGE SCALE GENOMIC DNA]</scope>
    <source>
        <strain evidence="2 3">DSM 19706</strain>
    </source>
</reference>
<keyword evidence="3" id="KW-1185">Reference proteome</keyword>
<dbReference type="Pfam" id="PF05118">
    <property type="entry name" value="Asp_Arg_Hydrox"/>
    <property type="match status" value="1"/>
</dbReference>
<dbReference type="Gene3D" id="2.60.120.330">
    <property type="entry name" value="B-lactam Antibiotic, Isopenicillin N Synthase, Chain"/>
    <property type="match status" value="1"/>
</dbReference>
<dbReference type="OrthoDB" id="1441538at2"/>
<evidence type="ECO:0000313" key="2">
    <source>
        <dbReference type="EMBL" id="SET34211.1"/>
    </source>
</evidence>
<evidence type="ECO:0000259" key="1">
    <source>
        <dbReference type="Pfam" id="PF05118"/>
    </source>
</evidence>
<evidence type="ECO:0000313" key="3">
    <source>
        <dbReference type="Proteomes" id="UP000199308"/>
    </source>
</evidence>
<accession>A0A1I0DPW8</accession>
<sequence length="190" mass="21711">MNFSGTLKNLGEIDISQLKEVIEQCSEQEWQENLLRQQQFEVHYQTQSLLLLFCDLDAWPNVRINKEHAWDKYAHLAKPIMDEVLSKHYPAGGTILRCVLARLDQGGIIKPHVDAHPSFAIGHRIHVPITTNDKVRFTIDGKPHHLNVGNVFEVNNLKKHSVMNKGNSARVTLIFDYIPPENMSSINLID</sequence>
<protein>
    <submittedName>
        <fullName evidence="2">Aspartyl/Asparaginyl beta-hydroxylase</fullName>
    </submittedName>
</protein>
<feature type="domain" description="Aspartyl/asparaginy/proline hydroxylase" evidence="1">
    <location>
        <begin position="41"/>
        <end position="178"/>
    </location>
</feature>